<name>A0A8J4B4Z3_9CHLO</name>
<organism evidence="1 2">
    <name type="scientific">Volvox africanus</name>
    <dbReference type="NCBI Taxonomy" id="51714"/>
    <lineage>
        <taxon>Eukaryota</taxon>
        <taxon>Viridiplantae</taxon>
        <taxon>Chlorophyta</taxon>
        <taxon>core chlorophytes</taxon>
        <taxon>Chlorophyceae</taxon>
        <taxon>CS clade</taxon>
        <taxon>Chlamydomonadales</taxon>
        <taxon>Volvocaceae</taxon>
        <taxon>Volvox</taxon>
    </lineage>
</organism>
<reference evidence="1" key="1">
    <citation type="journal article" date="2021" name="Proc. Natl. Acad. Sci. U.S.A.">
        <title>Three genomes in the algal genus Volvox reveal the fate of a haploid sex-determining region after a transition to homothallism.</title>
        <authorList>
            <person name="Yamamoto K."/>
            <person name="Hamaji T."/>
            <person name="Kawai-Toyooka H."/>
            <person name="Matsuzaki R."/>
            <person name="Takahashi F."/>
            <person name="Nishimura Y."/>
            <person name="Kawachi M."/>
            <person name="Noguchi H."/>
            <person name="Minakuchi Y."/>
            <person name="Umen J.G."/>
            <person name="Toyoda A."/>
            <person name="Nozaki H."/>
        </authorList>
    </citation>
    <scope>NUCLEOTIDE SEQUENCE</scope>
    <source>
        <strain evidence="1">NIES-3780</strain>
    </source>
</reference>
<dbReference type="EMBL" id="BNCO01000017">
    <property type="protein sequence ID" value="GIL54197.1"/>
    <property type="molecule type" value="Genomic_DNA"/>
</dbReference>
<proteinExistence type="predicted"/>
<dbReference type="Proteomes" id="UP000747399">
    <property type="component" value="Unassembled WGS sequence"/>
</dbReference>
<evidence type="ECO:0000313" key="2">
    <source>
        <dbReference type="Proteomes" id="UP000747399"/>
    </source>
</evidence>
<protein>
    <submittedName>
        <fullName evidence="1">Uncharacterized protein</fullName>
    </submittedName>
</protein>
<accession>A0A8J4B4Z3</accession>
<keyword evidence="2" id="KW-1185">Reference proteome</keyword>
<comment type="caution">
    <text evidence="1">The sequence shown here is derived from an EMBL/GenBank/DDBJ whole genome shotgun (WGS) entry which is preliminary data.</text>
</comment>
<evidence type="ECO:0000313" key="1">
    <source>
        <dbReference type="EMBL" id="GIL54197.1"/>
    </source>
</evidence>
<gene>
    <name evidence="1" type="ORF">Vafri_9731</name>
</gene>
<dbReference type="AlphaFoldDB" id="A0A8J4B4Z3"/>
<sequence length="186" mass="20262">MEMLGLAELRTRLASGLEERTGEKRASAVSRKVRVRWDLEDVDTIQCTLEHGMPGGQSREKAVVLHTAMQRAEWDKHEPTPNEVRGLVEVVILEKVSKVLLPFAWRGDGMHVLLDAGCSIRQMSGRPSIESMAPGRLLEEGVFPCSEVVVLGAPAEVLDLCLPSAAKQVGIMVAGCTSMELCDGSR</sequence>